<comment type="catalytic activity">
    <reaction evidence="2">
        <text>2 GTP = 3',3'-c-di-GMP + 2 diphosphate</text>
        <dbReference type="Rhea" id="RHEA:24898"/>
        <dbReference type="ChEBI" id="CHEBI:33019"/>
        <dbReference type="ChEBI" id="CHEBI:37565"/>
        <dbReference type="ChEBI" id="CHEBI:58805"/>
        <dbReference type="EC" id="2.7.7.65"/>
    </reaction>
</comment>
<sequence length="574" mass="61946">MGRVFHHLLILLAVAGFAISAGATRAAEGAGKCILPSDKVLTAEEAASAPDWRCNTVKADARGKHSWVRIPAEAVSADDPVLIGDAMASDGLLLARTLADDSMMTRVIDPATLAQNWTTGTRFALPLSEFDGKGPLYVRVDRPLGPDVADSLRVVPAKAAALDRTGSLVLLGIVIGMLLLTAVVSGFMTLALRRRFAALHFAFSLLLAVYVATSGSLVFLVAPDLSLWARSVVSYAAVAWAIALLAPFALAFFEPEMLGPRMRRLTIACGLLAFAAGFFLPLGALFDVSLRTAYNLSFIPGAVVTLVATGLAWHRGSEAARVFALAWSVPFLFAIERLARNLGLYSLPPIADFGFYLALAFEAAALMAAVGWRVNMLRRERDAALAASTDLAREARYDALTELGNRRDYDAREWQDGEMLGLIDIDRFKSVNDTYGHATGDCVLEAIGDLLRREMADGTFVGAWRLGGEEFAVVLQTDHVERAALDLDRVRREIPYVIDAQVPGLDDPVTASVGLAQVDPADPATSYREADLLLYSAKRGGRDRLCFDRRTPAPEHPDAAPLLPLQLNRSRKVS</sequence>
<feature type="transmembrane region" description="Helical" evidence="4">
    <location>
        <begin position="168"/>
        <end position="192"/>
    </location>
</feature>
<feature type="chain" id="PRO_5046504520" description="diguanylate cyclase" evidence="5">
    <location>
        <begin position="27"/>
        <end position="574"/>
    </location>
</feature>
<dbReference type="InterPro" id="IPR000160">
    <property type="entry name" value="GGDEF_dom"/>
</dbReference>
<keyword evidence="5" id="KW-0732">Signal</keyword>
<evidence type="ECO:0000256" key="4">
    <source>
        <dbReference type="SAM" id="Phobius"/>
    </source>
</evidence>
<dbReference type="Proteomes" id="UP000755104">
    <property type="component" value="Unassembled WGS sequence"/>
</dbReference>
<protein>
    <recommendedName>
        <fullName evidence="1">diguanylate cyclase</fullName>
        <ecNumber evidence="1">2.7.7.65</ecNumber>
    </recommendedName>
</protein>
<feature type="transmembrane region" description="Helical" evidence="4">
    <location>
        <begin position="355"/>
        <end position="372"/>
    </location>
</feature>
<dbReference type="RefSeq" id="WP_221557858.1">
    <property type="nucleotide sequence ID" value="NZ_JAIGNO010000004.1"/>
</dbReference>
<keyword evidence="4" id="KW-0472">Membrane</keyword>
<evidence type="ECO:0000256" key="5">
    <source>
        <dbReference type="SAM" id="SignalP"/>
    </source>
</evidence>
<evidence type="ECO:0000256" key="2">
    <source>
        <dbReference type="ARBA" id="ARBA00034247"/>
    </source>
</evidence>
<dbReference type="SMART" id="SM00267">
    <property type="entry name" value="GGDEF"/>
    <property type="match status" value="1"/>
</dbReference>
<keyword evidence="4" id="KW-0812">Transmembrane</keyword>
<dbReference type="EMBL" id="JAIGNO010000004">
    <property type="protein sequence ID" value="MBX7482601.1"/>
    <property type="molecule type" value="Genomic_DNA"/>
</dbReference>
<organism evidence="7 8">
    <name type="scientific">Qipengyuania qiaonensis</name>
    <dbReference type="NCBI Taxonomy" id="2867240"/>
    <lineage>
        <taxon>Bacteria</taxon>
        <taxon>Pseudomonadati</taxon>
        <taxon>Pseudomonadota</taxon>
        <taxon>Alphaproteobacteria</taxon>
        <taxon>Sphingomonadales</taxon>
        <taxon>Erythrobacteraceae</taxon>
        <taxon>Qipengyuania</taxon>
    </lineage>
</organism>
<feature type="region of interest" description="Disordered" evidence="3">
    <location>
        <begin position="546"/>
        <end position="574"/>
    </location>
</feature>
<feature type="signal peptide" evidence="5">
    <location>
        <begin position="1"/>
        <end position="26"/>
    </location>
</feature>
<evidence type="ECO:0000256" key="3">
    <source>
        <dbReference type="SAM" id="MobiDB-lite"/>
    </source>
</evidence>
<gene>
    <name evidence="7" type="ORF">K3174_08660</name>
</gene>
<keyword evidence="8" id="KW-1185">Reference proteome</keyword>
<proteinExistence type="predicted"/>
<dbReference type="PROSITE" id="PS50887">
    <property type="entry name" value="GGDEF"/>
    <property type="match status" value="1"/>
</dbReference>
<dbReference type="NCBIfam" id="TIGR00254">
    <property type="entry name" value="GGDEF"/>
    <property type="match status" value="1"/>
</dbReference>
<dbReference type="InterPro" id="IPR043128">
    <property type="entry name" value="Rev_trsase/Diguanyl_cyclase"/>
</dbReference>
<dbReference type="PANTHER" id="PTHR45138">
    <property type="entry name" value="REGULATORY COMPONENTS OF SENSORY TRANSDUCTION SYSTEM"/>
    <property type="match status" value="1"/>
</dbReference>
<dbReference type="CDD" id="cd01949">
    <property type="entry name" value="GGDEF"/>
    <property type="match status" value="1"/>
</dbReference>
<dbReference type="InterPro" id="IPR011623">
    <property type="entry name" value="7TMR_DISM_rcpt_extracell_dom1"/>
</dbReference>
<dbReference type="InterPro" id="IPR050469">
    <property type="entry name" value="Diguanylate_Cyclase"/>
</dbReference>
<accession>A0ABS7J5P1</accession>
<evidence type="ECO:0000313" key="8">
    <source>
        <dbReference type="Proteomes" id="UP000755104"/>
    </source>
</evidence>
<dbReference type="Pfam" id="PF07695">
    <property type="entry name" value="7TMR-DISM_7TM"/>
    <property type="match status" value="1"/>
</dbReference>
<feature type="compositionally biased region" description="Basic and acidic residues" evidence="3">
    <location>
        <begin position="546"/>
        <end position="558"/>
    </location>
</feature>
<feature type="transmembrane region" description="Helical" evidence="4">
    <location>
        <begin position="232"/>
        <end position="253"/>
    </location>
</feature>
<dbReference type="EC" id="2.7.7.65" evidence="1"/>
<evidence type="ECO:0000256" key="1">
    <source>
        <dbReference type="ARBA" id="ARBA00012528"/>
    </source>
</evidence>
<name>A0ABS7J5P1_9SPHN</name>
<keyword evidence="4" id="KW-1133">Transmembrane helix</keyword>
<feature type="transmembrane region" description="Helical" evidence="4">
    <location>
        <begin position="265"/>
        <end position="286"/>
    </location>
</feature>
<reference evidence="7 8" key="1">
    <citation type="submission" date="2021-08" db="EMBL/GenBank/DDBJ databases">
        <title>Comparative Genomics Analysis of the Genus Qipengyuania Reveals Extensive Genetic Diversity and Metabolic Versatility, Including the Description of Fifteen Novel Species.</title>
        <authorList>
            <person name="Liu Y."/>
        </authorList>
    </citation>
    <scope>NUCLEOTIDE SEQUENCE [LARGE SCALE GENOMIC DNA]</scope>
    <source>
        <strain evidence="7 8">6D47A</strain>
    </source>
</reference>
<dbReference type="PANTHER" id="PTHR45138:SF9">
    <property type="entry name" value="DIGUANYLATE CYCLASE DGCM-RELATED"/>
    <property type="match status" value="1"/>
</dbReference>
<evidence type="ECO:0000259" key="6">
    <source>
        <dbReference type="PROSITE" id="PS50887"/>
    </source>
</evidence>
<dbReference type="Pfam" id="PF00990">
    <property type="entry name" value="GGDEF"/>
    <property type="match status" value="1"/>
</dbReference>
<dbReference type="SUPFAM" id="SSF55073">
    <property type="entry name" value="Nucleotide cyclase"/>
    <property type="match status" value="1"/>
</dbReference>
<evidence type="ECO:0000313" key="7">
    <source>
        <dbReference type="EMBL" id="MBX7482601.1"/>
    </source>
</evidence>
<dbReference type="InterPro" id="IPR029787">
    <property type="entry name" value="Nucleotide_cyclase"/>
</dbReference>
<comment type="caution">
    <text evidence="7">The sequence shown here is derived from an EMBL/GenBank/DDBJ whole genome shotgun (WGS) entry which is preliminary data.</text>
</comment>
<feature type="transmembrane region" description="Helical" evidence="4">
    <location>
        <begin position="199"/>
        <end position="220"/>
    </location>
</feature>
<feature type="transmembrane region" description="Helical" evidence="4">
    <location>
        <begin position="292"/>
        <end position="312"/>
    </location>
</feature>
<feature type="domain" description="GGDEF" evidence="6">
    <location>
        <begin position="416"/>
        <end position="550"/>
    </location>
</feature>
<dbReference type="Gene3D" id="3.30.70.270">
    <property type="match status" value="1"/>
</dbReference>